<evidence type="ECO:0000256" key="3">
    <source>
        <dbReference type="ARBA" id="ARBA00023027"/>
    </source>
</evidence>
<evidence type="ECO:0000256" key="1">
    <source>
        <dbReference type="ARBA" id="ARBA00022723"/>
    </source>
</evidence>
<dbReference type="PANTHER" id="PTHR30004">
    <property type="entry name" value="4-HYDROXYTHREONINE-4-PHOSPHATE DEHYDROGENASE"/>
    <property type="match status" value="1"/>
</dbReference>
<dbReference type="GO" id="GO:0016491">
    <property type="term" value="F:oxidoreductase activity"/>
    <property type="evidence" value="ECO:0007669"/>
    <property type="project" value="UniProtKB-KW"/>
</dbReference>
<evidence type="ECO:0000256" key="2">
    <source>
        <dbReference type="ARBA" id="ARBA00023002"/>
    </source>
</evidence>
<keyword evidence="1" id="KW-0479">Metal-binding</keyword>
<dbReference type="AlphaFoldDB" id="A0A382UJ99"/>
<keyword evidence="2" id="KW-0560">Oxidoreductase</keyword>
<feature type="non-terminal residue" evidence="4">
    <location>
        <position position="190"/>
    </location>
</feature>
<dbReference type="SUPFAM" id="SSF53659">
    <property type="entry name" value="Isocitrate/Isopropylmalate dehydrogenase-like"/>
    <property type="match status" value="1"/>
</dbReference>
<proteinExistence type="predicted"/>
<sequence>MGDAAGISPEIILKAFLNHEMKDVPAVVIGCHQTLLKAQQYHELISLDLKVIEDPQDAKFKAGRINIIDIPLENPDELKFGEVQAQCGNAAYQCIKKMVQLSVEGQITSLATAPLNKESLHAAGHIYPGHTELLAELTNTEDYSMLLYSPNLKVIHVSTHISLRTFLDTLNKKRVERVINIANDFLQMAG</sequence>
<gene>
    <name evidence="4" type="ORF">METZ01_LOCUS387197</name>
</gene>
<name>A0A382UJ99_9ZZZZ</name>
<evidence type="ECO:0000313" key="4">
    <source>
        <dbReference type="EMBL" id="SVD34343.1"/>
    </source>
</evidence>
<dbReference type="GO" id="GO:0051287">
    <property type="term" value="F:NAD binding"/>
    <property type="evidence" value="ECO:0007669"/>
    <property type="project" value="InterPro"/>
</dbReference>
<protein>
    <recommendedName>
        <fullName evidence="5">4-hydroxythreonine-4-phosphate dehydrogenase PdxA</fullName>
    </recommendedName>
</protein>
<dbReference type="Pfam" id="PF04166">
    <property type="entry name" value="PdxA"/>
    <property type="match status" value="1"/>
</dbReference>
<dbReference type="GO" id="GO:0046872">
    <property type="term" value="F:metal ion binding"/>
    <property type="evidence" value="ECO:0007669"/>
    <property type="project" value="UniProtKB-KW"/>
</dbReference>
<keyword evidence="3" id="KW-0520">NAD</keyword>
<reference evidence="4" key="1">
    <citation type="submission" date="2018-05" db="EMBL/GenBank/DDBJ databases">
        <authorList>
            <person name="Lanie J.A."/>
            <person name="Ng W.-L."/>
            <person name="Kazmierczak K.M."/>
            <person name="Andrzejewski T.M."/>
            <person name="Davidsen T.M."/>
            <person name="Wayne K.J."/>
            <person name="Tettelin H."/>
            <person name="Glass J.I."/>
            <person name="Rusch D."/>
            <person name="Podicherti R."/>
            <person name="Tsui H.-C.T."/>
            <person name="Winkler M.E."/>
        </authorList>
    </citation>
    <scope>NUCLEOTIDE SEQUENCE</scope>
</reference>
<dbReference type="EMBL" id="UINC01144679">
    <property type="protein sequence ID" value="SVD34343.1"/>
    <property type="molecule type" value="Genomic_DNA"/>
</dbReference>
<dbReference type="InterPro" id="IPR005255">
    <property type="entry name" value="PdxA_fam"/>
</dbReference>
<dbReference type="PANTHER" id="PTHR30004:SF6">
    <property type="entry name" value="D-THREONATE 4-PHOSPHATE DEHYDROGENASE"/>
    <property type="match status" value="1"/>
</dbReference>
<organism evidence="4">
    <name type="scientific">marine metagenome</name>
    <dbReference type="NCBI Taxonomy" id="408172"/>
    <lineage>
        <taxon>unclassified sequences</taxon>
        <taxon>metagenomes</taxon>
        <taxon>ecological metagenomes</taxon>
    </lineage>
</organism>
<dbReference type="Gene3D" id="3.40.718.10">
    <property type="entry name" value="Isopropylmalate Dehydrogenase"/>
    <property type="match status" value="1"/>
</dbReference>
<evidence type="ECO:0008006" key="5">
    <source>
        <dbReference type="Google" id="ProtNLM"/>
    </source>
</evidence>
<accession>A0A382UJ99</accession>